<dbReference type="EMBL" id="JAEVFJ010000017">
    <property type="protein sequence ID" value="KAH8100084.1"/>
    <property type="molecule type" value="Genomic_DNA"/>
</dbReference>
<proteinExistence type="predicted"/>
<sequence length="254" mass="27737">MFTAELKTHDGIFTELVANTLVAVPSLDTTSFAVSDDVQAIIDSLHLKFPSSDKKEKAADAVRRLDENFLRLLQHVYIAVSDLRNSVGGLSTSLAATRRDAPLLSPLLERLSDAEGRQRNLEDSLTALNPSTVDDHSFTALWDHVTGLTTRVAGLTDRINVTQEPVLHSNDPCRGIEDYPDATIDAADDATSTFNLHRFPTATALVDRLHSSASTLHTYIGPHHKMSSADSSRPKAIRAGYHGFSTEEADIICF</sequence>
<organism evidence="1 2">
    <name type="scientific">Cristinia sonorae</name>
    <dbReference type="NCBI Taxonomy" id="1940300"/>
    <lineage>
        <taxon>Eukaryota</taxon>
        <taxon>Fungi</taxon>
        <taxon>Dikarya</taxon>
        <taxon>Basidiomycota</taxon>
        <taxon>Agaricomycotina</taxon>
        <taxon>Agaricomycetes</taxon>
        <taxon>Agaricomycetidae</taxon>
        <taxon>Agaricales</taxon>
        <taxon>Pleurotineae</taxon>
        <taxon>Stephanosporaceae</taxon>
        <taxon>Cristinia</taxon>
    </lineage>
</organism>
<gene>
    <name evidence="1" type="ORF">BXZ70DRAFT_940275</name>
</gene>
<evidence type="ECO:0000313" key="1">
    <source>
        <dbReference type="EMBL" id="KAH8100084.1"/>
    </source>
</evidence>
<dbReference type="AlphaFoldDB" id="A0A8K0UPR6"/>
<dbReference type="Proteomes" id="UP000813824">
    <property type="component" value="Unassembled WGS sequence"/>
</dbReference>
<comment type="caution">
    <text evidence="1">The sequence shown here is derived from an EMBL/GenBank/DDBJ whole genome shotgun (WGS) entry which is preliminary data.</text>
</comment>
<keyword evidence="2" id="KW-1185">Reference proteome</keyword>
<name>A0A8K0UPR6_9AGAR</name>
<reference evidence="1" key="1">
    <citation type="journal article" date="2021" name="New Phytol.">
        <title>Evolutionary innovations through gain and loss of genes in the ectomycorrhizal Boletales.</title>
        <authorList>
            <person name="Wu G."/>
            <person name="Miyauchi S."/>
            <person name="Morin E."/>
            <person name="Kuo A."/>
            <person name="Drula E."/>
            <person name="Varga T."/>
            <person name="Kohler A."/>
            <person name="Feng B."/>
            <person name="Cao Y."/>
            <person name="Lipzen A."/>
            <person name="Daum C."/>
            <person name="Hundley H."/>
            <person name="Pangilinan J."/>
            <person name="Johnson J."/>
            <person name="Barry K."/>
            <person name="LaButti K."/>
            <person name="Ng V."/>
            <person name="Ahrendt S."/>
            <person name="Min B."/>
            <person name="Choi I.G."/>
            <person name="Park H."/>
            <person name="Plett J.M."/>
            <person name="Magnuson J."/>
            <person name="Spatafora J.W."/>
            <person name="Nagy L.G."/>
            <person name="Henrissat B."/>
            <person name="Grigoriev I.V."/>
            <person name="Yang Z.L."/>
            <person name="Xu J."/>
            <person name="Martin F.M."/>
        </authorList>
    </citation>
    <scope>NUCLEOTIDE SEQUENCE</scope>
    <source>
        <strain evidence="1">KKN 215</strain>
    </source>
</reference>
<protein>
    <submittedName>
        <fullName evidence="1">Uncharacterized protein</fullName>
    </submittedName>
</protein>
<accession>A0A8K0UPR6</accession>
<evidence type="ECO:0000313" key="2">
    <source>
        <dbReference type="Proteomes" id="UP000813824"/>
    </source>
</evidence>